<dbReference type="Gene3D" id="3.30.450.20">
    <property type="entry name" value="PAS domain"/>
    <property type="match status" value="1"/>
</dbReference>
<protein>
    <submittedName>
        <fullName evidence="5">EAL domain-containing protein</fullName>
    </submittedName>
</protein>
<feature type="modified residue" description="4-aspartylphosphate" evidence="1">
    <location>
        <position position="74"/>
    </location>
</feature>
<dbReference type="InterPro" id="IPR000160">
    <property type="entry name" value="GGDEF_dom"/>
</dbReference>
<dbReference type="SUPFAM" id="SSF52172">
    <property type="entry name" value="CheY-like"/>
    <property type="match status" value="1"/>
</dbReference>
<dbReference type="SMART" id="SM00267">
    <property type="entry name" value="GGDEF"/>
    <property type="match status" value="1"/>
</dbReference>
<dbReference type="PANTHER" id="PTHR44757">
    <property type="entry name" value="DIGUANYLATE CYCLASE DGCP"/>
    <property type="match status" value="1"/>
</dbReference>
<dbReference type="Gene3D" id="3.40.50.2300">
    <property type="match status" value="1"/>
</dbReference>
<gene>
    <name evidence="5" type="ORF">IV454_31075</name>
</gene>
<dbReference type="PROSITE" id="PS50887">
    <property type="entry name" value="GGDEF"/>
    <property type="match status" value="1"/>
</dbReference>
<dbReference type="SMART" id="SM00448">
    <property type="entry name" value="REC"/>
    <property type="match status" value="1"/>
</dbReference>
<dbReference type="InterPro" id="IPR043128">
    <property type="entry name" value="Rev_trsase/Diguanyl_cyclase"/>
</dbReference>
<evidence type="ECO:0000256" key="1">
    <source>
        <dbReference type="PROSITE-ProRule" id="PRU00169"/>
    </source>
</evidence>
<dbReference type="Pfam" id="PF00990">
    <property type="entry name" value="GGDEF"/>
    <property type="match status" value="1"/>
</dbReference>
<dbReference type="RefSeq" id="WP_206089437.1">
    <property type="nucleotide sequence ID" value="NZ_CP065053.1"/>
</dbReference>
<dbReference type="InterPro" id="IPR001633">
    <property type="entry name" value="EAL_dom"/>
</dbReference>
<dbReference type="CDD" id="cd17574">
    <property type="entry name" value="REC_OmpR"/>
    <property type="match status" value="1"/>
</dbReference>
<dbReference type="SUPFAM" id="SSF55073">
    <property type="entry name" value="Nucleotide cyclase"/>
    <property type="match status" value="1"/>
</dbReference>
<dbReference type="Pfam" id="PF00563">
    <property type="entry name" value="EAL"/>
    <property type="match status" value="1"/>
</dbReference>
<evidence type="ECO:0000259" key="3">
    <source>
        <dbReference type="PROSITE" id="PS50883"/>
    </source>
</evidence>
<evidence type="ECO:0000259" key="2">
    <source>
        <dbReference type="PROSITE" id="PS50110"/>
    </source>
</evidence>
<feature type="domain" description="Response regulatory" evidence="2">
    <location>
        <begin position="25"/>
        <end position="142"/>
    </location>
</feature>
<feature type="domain" description="EAL" evidence="3">
    <location>
        <begin position="490"/>
        <end position="744"/>
    </location>
</feature>
<dbReference type="CDD" id="cd00130">
    <property type="entry name" value="PAS"/>
    <property type="match status" value="1"/>
</dbReference>
<proteinExistence type="predicted"/>
<dbReference type="Pfam" id="PF08448">
    <property type="entry name" value="PAS_4"/>
    <property type="match status" value="1"/>
</dbReference>
<dbReference type="CDD" id="cd01949">
    <property type="entry name" value="GGDEF"/>
    <property type="match status" value="1"/>
</dbReference>
<dbReference type="PANTHER" id="PTHR44757:SF2">
    <property type="entry name" value="BIOFILM ARCHITECTURE MAINTENANCE PROTEIN MBAA"/>
    <property type="match status" value="1"/>
</dbReference>
<dbReference type="SMART" id="SM00052">
    <property type="entry name" value="EAL"/>
    <property type="match status" value="1"/>
</dbReference>
<dbReference type="InterPro" id="IPR011006">
    <property type="entry name" value="CheY-like_superfamily"/>
</dbReference>
<evidence type="ECO:0000313" key="5">
    <source>
        <dbReference type="EMBL" id="QPI49810.1"/>
    </source>
</evidence>
<keyword evidence="6" id="KW-1185">Reference proteome</keyword>
<evidence type="ECO:0000313" key="6">
    <source>
        <dbReference type="Proteomes" id="UP000662888"/>
    </source>
</evidence>
<dbReference type="InterPro" id="IPR000014">
    <property type="entry name" value="PAS"/>
</dbReference>
<dbReference type="InterPro" id="IPR001789">
    <property type="entry name" value="Sig_transdc_resp-reg_receiver"/>
</dbReference>
<dbReference type="PROSITE" id="PS50883">
    <property type="entry name" value="EAL"/>
    <property type="match status" value="1"/>
</dbReference>
<dbReference type="SUPFAM" id="SSF55785">
    <property type="entry name" value="PYP-like sensor domain (PAS domain)"/>
    <property type="match status" value="1"/>
</dbReference>
<accession>A0AA48WEI0</accession>
<dbReference type="Pfam" id="PF00072">
    <property type="entry name" value="Response_reg"/>
    <property type="match status" value="1"/>
</dbReference>
<dbReference type="Gene3D" id="3.30.70.270">
    <property type="match status" value="1"/>
</dbReference>
<dbReference type="PROSITE" id="PS50110">
    <property type="entry name" value="RESPONSE_REGULATORY"/>
    <property type="match status" value="1"/>
</dbReference>
<evidence type="ECO:0000259" key="4">
    <source>
        <dbReference type="PROSITE" id="PS50887"/>
    </source>
</evidence>
<dbReference type="InterPro" id="IPR035919">
    <property type="entry name" value="EAL_sf"/>
</dbReference>
<dbReference type="InterPro" id="IPR052155">
    <property type="entry name" value="Biofilm_reg_signaling"/>
</dbReference>
<dbReference type="InterPro" id="IPR035965">
    <property type="entry name" value="PAS-like_dom_sf"/>
</dbReference>
<sequence length="774" mass="84202">MIGERDGKRPGLRAKAGAEASDNVNVLLVNDDPATLFSLRTVLGDLDATVVTAASGQEALLLLLHQDFVVILLDVKMAGMDGFETARLIRGRARSRATPLVFLTSHRATDLDRTMGYNLGAADYLFMPVAPEVLKAKVRVFIDLERTRRRQMESDGECVVLNLALRRERERADTLHCALQAEVAARTQAESCQRRDSPERLIIQHAGDYVALLDPAGCWTFASPSYDTEFGNAIRMGGCYLDIVHPDDREHIVAELACIAQGAGRARLQYRVLGESDYHFETEATLVPGLDGAPDSLVMVSRDVTERKQLEAYVLHQSLHDSLTGLPNRLLLEDRLGRATSQRERPAGSLAVLFIDLDRFKEINDSVGHAAGDRLLQDVAERLGTCMRDGDTVARLGGDEFVVLLLDLHAVNDAALVADKILRAVGAPCWIEGKQLCVTPSIGIAVYPDDGTRPDTLLRNADTAMYNAKHEGRGRFAFFTPLMQEAVSRRLQLGSALQRAIDDDEFVLHYQPKVNAVSGAVCGAEALIRWTQRDGKPIPPSIFIPVAEETGRIDPIGSWALQEAVAELARWRTRGVTDTPIAVNISPLQFRRTNVAGFIEAVVSRAAIDPGLLEVELTESGVMSDPATAIEALQRISAQGIAIAIDDFGTGYSSLAYLKRLPIDKLKIDASFVRDIATDPSDGAIVRAIITLAHVLNMTVVAEGVETAAQVEFLMAHACDELQGNYFSEPVSGDAMLELLARGPFILPQTGPRAVPCPLDSGTAHAALAHRRPV</sequence>
<dbReference type="Proteomes" id="UP000662888">
    <property type="component" value="Chromosome"/>
</dbReference>
<dbReference type="NCBIfam" id="TIGR00254">
    <property type="entry name" value="GGDEF"/>
    <property type="match status" value="1"/>
</dbReference>
<organism evidence="5 6">
    <name type="scientific">Massilia antarctica</name>
    <dbReference type="NCBI Taxonomy" id="2765360"/>
    <lineage>
        <taxon>Bacteria</taxon>
        <taxon>Pseudomonadati</taxon>
        <taxon>Pseudomonadota</taxon>
        <taxon>Betaproteobacteria</taxon>
        <taxon>Burkholderiales</taxon>
        <taxon>Oxalobacteraceae</taxon>
        <taxon>Telluria group</taxon>
        <taxon>Massilia</taxon>
    </lineage>
</organism>
<feature type="domain" description="GGDEF" evidence="4">
    <location>
        <begin position="348"/>
        <end position="481"/>
    </location>
</feature>
<keyword evidence="1" id="KW-0597">Phosphoprotein</keyword>
<dbReference type="InterPro" id="IPR013656">
    <property type="entry name" value="PAS_4"/>
</dbReference>
<dbReference type="EMBL" id="CP065053">
    <property type="protein sequence ID" value="QPI49810.1"/>
    <property type="molecule type" value="Genomic_DNA"/>
</dbReference>
<name>A0AA48WEI0_9BURK</name>
<reference evidence="5 6" key="1">
    <citation type="submission" date="2020-11" db="EMBL/GenBank/DDBJ databases">
        <authorList>
            <person name="Sun Q."/>
        </authorList>
    </citation>
    <scope>NUCLEOTIDE SEQUENCE [LARGE SCALE GENOMIC DNA]</scope>
    <source>
        <strain evidence="5 6">P8398</strain>
    </source>
</reference>
<dbReference type="CDD" id="cd01948">
    <property type="entry name" value="EAL"/>
    <property type="match status" value="1"/>
</dbReference>
<dbReference type="InterPro" id="IPR029787">
    <property type="entry name" value="Nucleotide_cyclase"/>
</dbReference>
<dbReference type="Gene3D" id="3.20.20.450">
    <property type="entry name" value="EAL domain"/>
    <property type="match status" value="1"/>
</dbReference>
<dbReference type="SUPFAM" id="SSF141868">
    <property type="entry name" value="EAL domain-like"/>
    <property type="match status" value="1"/>
</dbReference>